<proteinExistence type="predicted"/>
<evidence type="ECO:0000313" key="4">
    <source>
        <dbReference type="Proteomes" id="UP000326951"/>
    </source>
</evidence>
<organism evidence="3 4">
    <name type="scientific">Sporolactobacillus terrae</name>
    <dbReference type="NCBI Taxonomy" id="269673"/>
    <lineage>
        <taxon>Bacteria</taxon>
        <taxon>Bacillati</taxon>
        <taxon>Bacillota</taxon>
        <taxon>Bacilli</taxon>
        <taxon>Bacillales</taxon>
        <taxon>Sporolactobacillaceae</taxon>
        <taxon>Sporolactobacillus</taxon>
    </lineage>
</organism>
<dbReference type="AlphaFoldDB" id="A0A5K7WVB5"/>
<dbReference type="Pfam" id="PF18623">
    <property type="entry name" value="TnsE_C"/>
    <property type="match status" value="1"/>
</dbReference>
<evidence type="ECO:0000256" key="1">
    <source>
        <dbReference type="SAM" id="MobiDB-lite"/>
    </source>
</evidence>
<feature type="domain" description="TnsE C-terminal" evidence="2">
    <location>
        <begin position="390"/>
        <end position="506"/>
    </location>
</feature>
<feature type="region of interest" description="Disordered" evidence="1">
    <location>
        <begin position="282"/>
        <end position="305"/>
    </location>
</feature>
<dbReference type="Proteomes" id="UP000326951">
    <property type="component" value="Chromosome"/>
</dbReference>
<feature type="compositionally biased region" description="Basic and acidic residues" evidence="1">
    <location>
        <begin position="286"/>
        <end position="305"/>
    </location>
</feature>
<dbReference type="InterPro" id="IPR041419">
    <property type="entry name" value="TnsE_C"/>
</dbReference>
<gene>
    <name evidence="3" type="ORF">St703_02890</name>
</gene>
<name>A0A5K7WVB5_9BACL</name>
<sequence>MASVILKPWPFENRVVKLHWIGNAVLTPAKKWRISVAFEDRKQVNLVQYPIGLLPMFRIGQYYQYGRPLTSQKDGTIEALLVQDLSHGHTEQALNVCRSFNYYLHGEVELIRQRIWCFQSQGIHYFIPHAELIRALFVKNKELANALLRPMGLEFLIDSCQINGKTVELAFSNALPSSILNNHFVSHFAWLYLTPVIRKSFESVQSNVYANAAQYGMPYGQTLELNVPQVMNSKWTVRGRRIKDQVLIYELLRFTGADIAFNRIGYSHDSIKQRYYVPSPKKKQKTKWEKEQDFEVNNDQKDEAREDINQPVIELDDTQIFFQNQIEIKRIPKAQQQINQGDTYITRKGAGGANAITASVDESIAGGALQPIDFKTIELADAKKFGLEDFYQMLRIFADIHQEFQISVSPVPLPLGRKFALLPSGERRICAVVRVMPRYLQPIYILEVARPDQRSLSTLLVRIKNAKNRGDEEKSIHNLLNALVLKSGSWSKDCLQHVYYAKLKHTSTDSRHWADRVFEKISFFV</sequence>
<accession>A0A5K7WVB5</accession>
<dbReference type="RefSeq" id="WP_139693276.1">
    <property type="nucleotide sequence ID" value="NZ_AP021853.1"/>
</dbReference>
<evidence type="ECO:0000259" key="2">
    <source>
        <dbReference type="Pfam" id="PF18623"/>
    </source>
</evidence>
<protein>
    <recommendedName>
        <fullName evidence="2">TnsE C-terminal domain-containing protein</fullName>
    </recommendedName>
</protein>
<evidence type="ECO:0000313" key="3">
    <source>
        <dbReference type="EMBL" id="BBN97584.1"/>
    </source>
</evidence>
<reference evidence="3 4" key="1">
    <citation type="submission" date="2019-09" db="EMBL/GenBank/DDBJ databases">
        <title>Complete genome sequence of Sporolactobacillus terrae 70-3.</title>
        <authorList>
            <person name="Tanaka N."/>
            <person name="Shiwa Y."/>
            <person name="Fujita N."/>
            <person name="Tanasupawat S."/>
        </authorList>
    </citation>
    <scope>NUCLEOTIDE SEQUENCE [LARGE SCALE GENOMIC DNA]</scope>
    <source>
        <strain evidence="3 4">70-3</strain>
    </source>
</reference>
<dbReference type="EMBL" id="AP021853">
    <property type="protein sequence ID" value="BBN97584.1"/>
    <property type="molecule type" value="Genomic_DNA"/>
</dbReference>